<proteinExistence type="predicted"/>
<keyword evidence="2" id="KW-1185">Reference proteome</keyword>
<accession>A0ACC1LF95</accession>
<protein>
    <submittedName>
        <fullName evidence="1">Uncharacterized protein</fullName>
    </submittedName>
</protein>
<evidence type="ECO:0000313" key="1">
    <source>
        <dbReference type="EMBL" id="KAJ2806962.1"/>
    </source>
</evidence>
<evidence type="ECO:0000313" key="2">
    <source>
        <dbReference type="Proteomes" id="UP001140087"/>
    </source>
</evidence>
<dbReference type="Proteomes" id="UP001140087">
    <property type="component" value="Unassembled WGS sequence"/>
</dbReference>
<name>A0ACC1LF95_9FUNG</name>
<organism evidence="1 2">
    <name type="scientific">Coemansia helicoidea</name>
    <dbReference type="NCBI Taxonomy" id="1286919"/>
    <lineage>
        <taxon>Eukaryota</taxon>
        <taxon>Fungi</taxon>
        <taxon>Fungi incertae sedis</taxon>
        <taxon>Zoopagomycota</taxon>
        <taxon>Kickxellomycotina</taxon>
        <taxon>Kickxellomycetes</taxon>
        <taxon>Kickxellales</taxon>
        <taxon>Kickxellaceae</taxon>
        <taxon>Coemansia</taxon>
    </lineage>
</organism>
<reference evidence="1" key="1">
    <citation type="submission" date="2022-07" db="EMBL/GenBank/DDBJ databases">
        <title>Phylogenomic reconstructions and comparative analyses of Kickxellomycotina fungi.</title>
        <authorList>
            <person name="Reynolds N.K."/>
            <person name="Stajich J.E."/>
            <person name="Barry K."/>
            <person name="Grigoriev I.V."/>
            <person name="Crous P."/>
            <person name="Smith M.E."/>
        </authorList>
    </citation>
    <scope>NUCLEOTIDE SEQUENCE</scope>
    <source>
        <strain evidence="1">BCRC 34780</strain>
    </source>
</reference>
<sequence>MSTGVDDTRFVAARGTRLVRDGRPYAVSGANYWQAMNLGMAAGPSSDRARVVRDLAALAAHGVNMVRILAASEGSQYGAQPDRMCPVLMPAPGEYDEDVFAGLDWFLAQLPRHNMTAVVTLANYWTWSGGAAQLVSWATDTRIPYPEQWDPLRQERVGGDYQTYLDYTNRFYSDPTIYSTTQQWYRDHIRAVATRRNTATGVQYRDDPSIMAWELMNEPQVLGAAQGGEQQLARWIDESAQLVRALAPRQLVTTGAESKNGRRWFEAMHRSPHITLASCHFWPLNWGYYDSADPTSTSVDYAIAKMHAFVDDNALWARDAGKPTVLFEYGMMRDNWGPFAGLAGYSPRAPVTHRNRFFAAVAARVAALVAQGAFAGTAFWAYAGVARPPPAPTTELTWTGDPPHEPPGWNSVYDADADTLAILSQFASAIGAAPPLEGPS</sequence>
<comment type="caution">
    <text evidence="1">The sequence shown here is derived from an EMBL/GenBank/DDBJ whole genome shotgun (WGS) entry which is preliminary data.</text>
</comment>
<dbReference type="EMBL" id="JANBUN010000097">
    <property type="protein sequence ID" value="KAJ2806962.1"/>
    <property type="molecule type" value="Genomic_DNA"/>
</dbReference>
<gene>
    <name evidence="1" type="ORF">H4R21_000666</name>
</gene>